<dbReference type="Pfam" id="PF00560">
    <property type="entry name" value="LRR_1"/>
    <property type="match status" value="1"/>
</dbReference>
<keyword evidence="9" id="KW-0812">Transmembrane</keyword>
<dbReference type="GO" id="GO:0016020">
    <property type="term" value="C:membrane"/>
    <property type="evidence" value="ECO:0007669"/>
    <property type="project" value="UniProtKB-SubCell"/>
</dbReference>
<dbReference type="KEGG" id="soe:110778573"/>
<comment type="subcellular location">
    <subcellularLocation>
        <location evidence="1">Membrane</location>
    </subcellularLocation>
    <subcellularLocation>
        <location evidence="2">Secreted</location>
    </subcellularLocation>
</comment>
<evidence type="ECO:0000256" key="8">
    <source>
        <dbReference type="ARBA" id="ARBA00023180"/>
    </source>
</evidence>
<dbReference type="InterPro" id="IPR051582">
    <property type="entry name" value="LRR_extensin-like_regulator"/>
</dbReference>
<evidence type="ECO:0000256" key="4">
    <source>
        <dbReference type="ARBA" id="ARBA00022614"/>
    </source>
</evidence>
<reference evidence="11" key="2">
    <citation type="submission" date="2025-08" db="UniProtKB">
        <authorList>
            <consortium name="RefSeq"/>
        </authorList>
    </citation>
    <scope>IDENTIFICATION</scope>
    <source>
        <tissue evidence="11">Leaf</tissue>
    </source>
</reference>
<keyword evidence="8" id="KW-0325">Glycoprotein</keyword>
<dbReference type="InterPro" id="IPR001611">
    <property type="entry name" value="Leu-rich_rpt"/>
</dbReference>
<dbReference type="AlphaFoldDB" id="A0A9R0HXH3"/>
<evidence type="ECO:0000256" key="3">
    <source>
        <dbReference type="ARBA" id="ARBA00022525"/>
    </source>
</evidence>
<keyword evidence="10" id="KW-1185">Reference proteome</keyword>
<dbReference type="Proteomes" id="UP000813463">
    <property type="component" value="Chromosome 4"/>
</dbReference>
<dbReference type="PANTHER" id="PTHR32093:SF131">
    <property type="entry name" value="LEUCINE-RICH REPEAT-CONTAINING N-TERMINAL PLANT-TYPE DOMAIN-CONTAINING PROTEIN"/>
    <property type="match status" value="1"/>
</dbReference>
<keyword evidence="5" id="KW-0732">Signal</keyword>
<keyword evidence="4" id="KW-0433">Leucine-rich repeat</keyword>
<evidence type="ECO:0000313" key="10">
    <source>
        <dbReference type="Proteomes" id="UP000813463"/>
    </source>
</evidence>
<keyword evidence="6" id="KW-0677">Repeat</keyword>
<organism evidence="10 11">
    <name type="scientific">Spinacia oleracea</name>
    <name type="common">Spinach</name>
    <dbReference type="NCBI Taxonomy" id="3562"/>
    <lineage>
        <taxon>Eukaryota</taxon>
        <taxon>Viridiplantae</taxon>
        <taxon>Streptophyta</taxon>
        <taxon>Embryophyta</taxon>
        <taxon>Tracheophyta</taxon>
        <taxon>Spermatophyta</taxon>
        <taxon>Magnoliopsida</taxon>
        <taxon>eudicotyledons</taxon>
        <taxon>Gunneridae</taxon>
        <taxon>Pentapetalae</taxon>
        <taxon>Caryophyllales</taxon>
        <taxon>Chenopodiaceae</taxon>
        <taxon>Chenopodioideae</taxon>
        <taxon>Anserineae</taxon>
        <taxon>Spinacia</taxon>
    </lineage>
</organism>
<keyword evidence="3" id="KW-0964">Secreted</keyword>
<evidence type="ECO:0000313" key="11">
    <source>
        <dbReference type="RefSeq" id="XP_021838814.1"/>
    </source>
</evidence>
<evidence type="ECO:0000256" key="5">
    <source>
        <dbReference type="ARBA" id="ARBA00022729"/>
    </source>
</evidence>
<gene>
    <name evidence="11" type="primary">LOC110778573</name>
</gene>
<sequence length="424" mass="46145">MYKISSIFATHFVHTILILLLLCSIYQVVVVVATPSPPPSSPQPPSASSSSLNGSKVQEAKKVIQQFFKGITSDNCGFSHLTITDTTDLCKNPKFGCSLSKDSLNKTECLYAIQFNECGIIGKNITIDGFIDKLPDVSIFHANSNGFEGNIPVLSHLPYLSELDLSNNNYSGNFPMNVLGATNLTFLDLRFNSFTGPVPPGLFNLELLALFINNNNFDQDLPSNMGSTLASFINLANNKLTGPIPKSIGLASNTLLEILFLNNTFSGCLPSEIGLLNKARVFDVSVNSLTGPIPESFSCLESIEYLVLEKNEFYGSVPEEVCKLRNLTKLTLSDNYFTQVGPECRKLIQKGVLDMKHNCVMGLPDQRDPKICAGFLNKPKPAQGCGEINHSVTCKKAATSVYLNSETEGGPQPHPTLTYKALSL</sequence>
<dbReference type="InterPro" id="IPR032675">
    <property type="entry name" value="LRR_dom_sf"/>
</dbReference>
<evidence type="ECO:0000256" key="6">
    <source>
        <dbReference type="ARBA" id="ARBA00022737"/>
    </source>
</evidence>
<dbReference type="PANTHER" id="PTHR32093">
    <property type="entry name" value="LEUCINE-RICH REPEAT EXTENSIN-LIKE PROTEIN 3-RELATED"/>
    <property type="match status" value="1"/>
</dbReference>
<dbReference type="GeneID" id="110778573"/>
<evidence type="ECO:0000256" key="9">
    <source>
        <dbReference type="SAM" id="Phobius"/>
    </source>
</evidence>
<evidence type="ECO:0000256" key="7">
    <source>
        <dbReference type="ARBA" id="ARBA00023136"/>
    </source>
</evidence>
<proteinExistence type="predicted"/>
<dbReference type="RefSeq" id="XP_021838814.1">
    <property type="nucleotide sequence ID" value="XM_021983122.2"/>
</dbReference>
<accession>A0A9R0HXH3</accession>
<dbReference type="FunFam" id="3.80.10.10:FF:000041">
    <property type="entry name" value="LRR receptor-like serine/threonine-protein kinase ERECTA"/>
    <property type="match status" value="1"/>
</dbReference>
<dbReference type="Gene3D" id="3.80.10.10">
    <property type="entry name" value="Ribonuclease Inhibitor"/>
    <property type="match status" value="1"/>
</dbReference>
<dbReference type="SUPFAM" id="SSF52058">
    <property type="entry name" value="L domain-like"/>
    <property type="match status" value="1"/>
</dbReference>
<reference evidence="10" key="1">
    <citation type="journal article" date="2021" name="Nat. Commun.">
        <title>Genomic analyses provide insights into spinach domestication and the genetic basis of agronomic traits.</title>
        <authorList>
            <person name="Cai X."/>
            <person name="Sun X."/>
            <person name="Xu C."/>
            <person name="Sun H."/>
            <person name="Wang X."/>
            <person name="Ge C."/>
            <person name="Zhang Z."/>
            <person name="Wang Q."/>
            <person name="Fei Z."/>
            <person name="Jiao C."/>
            <person name="Wang Q."/>
        </authorList>
    </citation>
    <scope>NUCLEOTIDE SEQUENCE [LARGE SCALE GENOMIC DNA]</scope>
    <source>
        <strain evidence="10">cv. Varoflay</strain>
    </source>
</reference>
<protein>
    <submittedName>
        <fullName evidence="11">Uncharacterized protein At4g06744-like</fullName>
    </submittedName>
</protein>
<dbReference type="OrthoDB" id="676979at2759"/>
<name>A0A9R0HXH3_SPIOL</name>
<evidence type="ECO:0000256" key="1">
    <source>
        <dbReference type="ARBA" id="ARBA00004370"/>
    </source>
</evidence>
<feature type="transmembrane region" description="Helical" evidence="9">
    <location>
        <begin position="12"/>
        <end position="33"/>
    </location>
</feature>
<evidence type="ECO:0000256" key="2">
    <source>
        <dbReference type="ARBA" id="ARBA00004613"/>
    </source>
</evidence>
<keyword evidence="7 9" id="KW-0472">Membrane</keyword>
<keyword evidence="9" id="KW-1133">Transmembrane helix</keyword>
<dbReference type="GO" id="GO:0005576">
    <property type="term" value="C:extracellular region"/>
    <property type="evidence" value="ECO:0007669"/>
    <property type="project" value="UniProtKB-SubCell"/>
</dbReference>